<comment type="caution">
    <text evidence="1">The sequence shown here is derived from an EMBL/GenBank/DDBJ whole genome shotgun (WGS) entry which is preliminary data.</text>
</comment>
<reference evidence="1" key="1">
    <citation type="submission" date="2021-03" db="EMBL/GenBank/DDBJ databases">
        <title>Comamonas denitrificans.</title>
        <authorList>
            <person name="Finster K."/>
        </authorList>
    </citation>
    <scope>NUCLEOTIDE SEQUENCE</scope>
    <source>
        <strain evidence="1">MM2021_4</strain>
    </source>
</reference>
<evidence type="ECO:0000313" key="2">
    <source>
        <dbReference type="Proteomes" id="UP000664731"/>
    </source>
</evidence>
<evidence type="ECO:0000313" key="1">
    <source>
        <dbReference type="EMBL" id="MBO1250681.1"/>
    </source>
</evidence>
<dbReference type="AlphaFoldDB" id="A0A939KEG7"/>
<sequence length="103" mass="12089">MKLDDIHFHDAIIRRVTENTEEDSLSFEVDYPVDWEKNTYEQRVIIFWDVLNYEVHEGPFAGPPTLLEWSIVGTSNDREIVRLETSAGHRQLAFKKVELRNAT</sequence>
<keyword evidence="2" id="KW-1185">Reference proteome</keyword>
<protein>
    <submittedName>
        <fullName evidence="1">Uncharacterized protein</fullName>
    </submittedName>
</protein>
<dbReference type="RefSeq" id="WP_207576071.1">
    <property type="nucleotide sequence ID" value="NZ_JAFNME010000037.1"/>
</dbReference>
<gene>
    <name evidence="1" type="ORF">J1777_12730</name>
</gene>
<name>A0A939KEG7_9BURK</name>
<organism evidence="1 2">
    <name type="scientific">Comamonas denitrificans</name>
    <dbReference type="NCBI Taxonomy" id="117506"/>
    <lineage>
        <taxon>Bacteria</taxon>
        <taxon>Pseudomonadati</taxon>
        <taxon>Pseudomonadota</taxon>
        <taxon>Betaproteobacteria</taxon>
        <taxon>Burkholderiales</taxon>
        <taxon>Comamonadaceae</taxon>
        <taxon>Comamonas</taxon>
    </lineage>
</organism>
<dbReference type="Proteomes" id="UP000664731">
    <property type="component" value="Unassembled WGS sequence"/>
</dbReference>
<dbReference type="EMBL" id="JAFNME010000037">
    <property type="protein sequence ID" value="MBO1250681.1"/>
    <property type="molecule type" value="Genomic_DNA"/>
</dbReference>
<proteinExistence type="predicted"/>
<accession>A0A939KEG7</accession>